<protein>
    <submittedName>
        <fullName evidence="3">Uncharacterized protein</fullName>
    </submittedName>
</protein>
<accession>A0A0F4NK08</accession>
<dbReference type="PANTHER" id="PTHR38108">
    <property type="entry name" value="UPF0319 PROTEIN YCCT"/>
    <property type="match status" value="1"/>
</dbReference>
<dbReference type="RefSeq" id="WP_045955441.1">
    <property type="nucleotide sequence ID" value="NZ_JXXV01000016.1"/>
</dbReference>
<organism evidence="3 4">
    <name type="scientific">Vibrio galatheae</name>
    <dbReference type="NCBI Taxonomy" id="579748"/>
    <lineage>
        <taxon>Bacteria</taxon>
        <taxon>Pseudomonadati</taxon>
        <taxon>Pseudomonadota</taxon>
        <taxon>Gammaproteobacteria</taxon>
        <taxon>Vibrionales</taxon>
        <taxon>Vibrionaceae</taxon>
        <taxon>Vibrio</taxon>
    </lineage>
</organism>
<evidence type="ECO:0000313" key="3">
    <source>
        <dbReference type="EMBL" id="KJY83203.1"/>
    </source>
</evidence>
<evidence type="ECO:0000256" key="2">
    <source>
        <dbReference type="ARBA" id="ARBA00022729"/>
    </source>
</evidence>
<dbReference type="PANTHER" id="PTHR38108:SF1">
    <property type="entry name" value="UPF0319 PROTEIN YCCT"/>
    <property type="match status" value="1"/>
</dbReference>
<evidence type="ECO:0000256" key="1">
    <source>
        <dbReference type="ARBA" id="ARBA00008490"/>
    </source>
</evidence>
<comment type="similarity">
    <text evidence="1">Belongs to the UPF0319 family.</text>
</comment>
<comment type="caution">
    <text evidence="3">The sequence shown here is derived from an EMBL/GenBank/DDBJ whole genome shotgun (WGS) entry which is preliminary data.</text>
</comment>
<dbReference type="AlphaFoldDB" id="A0A0F4NK08"/>
<reference evidence="3 4" key="1">
    <citation type="journal article" date="2015" name="BMC Genomics">
        <title>Genome mining reveals unlocked bioactive potential of marine Gram-negative bacteria.</title>
        <authorList>
            <person name="Machado H."/>
            <person name="Sonnenschein E.C."/>
            <person name="Melchiorsen J."/>
            <person name="Gram L."/>
        </authorList>
    </citation>
    <scope>NUCLEOTIDE SEQUENCE [LARGE SCALE GENOMIC DNA]</scope>
    <source>
        <strain evidence="3 4">S2757</strain>
    </source>
</reference>
<dbReference type="Pfam" id="PF09829">
    <property type="entry name" value="DUF2057"/>
    <property type="match status" value="1"/>
</dbReference>
<evidence type="ECO:0000313" key="4">
    <source>
        <dbReference type="Proteomes" id="UP000033673"/>
    </source>
</evidence>
<dbReference type="PATRIC" id="fig|579748.3.peg.1922"/>
<dbReference type="EMBL" id="JXXV01000016">
    <property type="protein sequence ID" value="KJY83203.1"/>
    <property type="molecule type" value="Genomic_DNA"/>
</dbReference>
<gene>
    <name evidence="3" type="ORF">TW81_09340</name>
</gene>
<sequence>MKWILTLFALFSFSVGAAVIIPEKGLSILYVNEQKAESKIGRQQLPQGDVQLVVKMDKKLGRGNSAKVFTSNPFVLSFVVTGEEITIDTPVARSAQEATNAFKSQRPEWKLVQDGEPLEYHQEMLPSDGKLFPYLAMDKLVAEYNQSKGIFFEGGKLISKPVEAQAIAAATTSTAVTSTASKVEKTSPAKPVASSNVEQLKAWYLKSSKEERKEFRRWMIDQE</sequence>
<keyword evidence="4" id="KW-1185">Reference proteome</keyword>
<dbReference type="InterPro" id="IPR018635">
    <property type="entry name" value="UPF0319"/>
</dbReference>
<keyword evidence="2" id="KW-0732">Signal</keyword>
<name>A0A0F4NK08_9VIBR</name>
<proteinExistence type="inferred from homology"/>
<dbReference type="Proteomes" id="UP000033673">
    <property type="component" value="Unassembled WGS sequence"/>
</dbReference>